<evidence type="ECO:0000313" key="3">
    <source>
        <dbReference type="Proteomes" id="UP000230833"/>
    </source>
</evidence>
<dbReference type="SUPFAM" id="SSF53955">
    <property type="entry name" value="Lysozyme-like"/>
    <property type="match status" value="1"/>
</dbReference>
<dbReference type="Gene3D" id="1.10.530.10">
    <property type="match status" value="1"/>
</dbReference>
<organism evidence="2 3">
    <name type="scientific">Candidatus Vogelbacteria bacterium CG10_big_fil_rev_8_21_14_0_10_45_14</name>
    <dbReference type="NCBI Taxonomy" id="1975042"/>
    <lineage>
        <taxon>Bacteria</taxon>
        <taxon>Candidatus Vogeliibacteriota</taxon>
    </lineage>
</organism>
<dbReference type="Pfam" id="PF01464">
    <property type="entry name" value="SLT"/>
    <property type="match status" value="1"/>
</dbReference>
<dbReference type="InterPro" id="IPR008258">
    <property type="entry name" value="Transglycosylase_SLT_dom_1"/>
</dbReference>
<evidence type="ECO:0000313" key="2">
    <source>
        <dbReference type="EMBL" id="PIR46212.1"/>
    </source>
</evidence>
<gene>
    <name evidence="2" type="ORF">COV07_04570</name>
</gene>
<dbReference type="Proteomes" id="UP000230833">
    <property type="component" value="Unassembled WGS sequence"/>
</dbReference>
<name>A0A2H0RI22_9BACT</name>
<feature type="domain" description="Transglycosylase SLT" evidence="1">
    <location>
        <begin position="45"/>
        <end position="128"/>
    </location>
</feature>
<comment type="caution">
    <text evidence="2">The sequence shown here is derived from an EMBL/GenBank/DDBJ whole genome shotgun (WGS) entry which is preliminary data.</text>
</comment>
<protein>
    <recommendedName>
        <fullName evidence="1">Transglycosylase SLT domain-containing protein</fullName>
    </recommendedName>
</protein>
<sequence>MAGMILVASMASTSAQVQVEVVPFVEPTPPIPTEECADKACVEALIRHYSKVYKVNADYALAIARCESELKHTAVGDNGLAYGVYQFHRPTFALFEKKMRRTGELMENESLDYKSTDDNVRMALWAFQNDKDHHWTCARKVAVVK</sequence>
<dbReference type="EMBL" id="PCYL01000049">
    <property type="protein sequence ID" value="PIR46212.1"/>
    <property type="molecule type" value="Genomic_DNA"/>
</dbReference>
<evidence type="ECO:0000259" key="1">
    <source>
        <dbReference type="Pfam" id="PF01464"/>
    </source>
</evidence>
<reference evidence="2 3" key="1">
    <citation type="submission" date="2017-09" db="EMBL/GenBank/DDBJ databases">
        <title>Depth-based differentiation of microbial function through sediment-hosted aquifers and enrichment of novel symbionts in the deep terrestrial subsurface.</title>
        <authorList>
            <person name="Probst A.J."/>
            <person name="Ladd B."/>
            <person name="Jarett J.K."/>
            <person name="Geller-Mcgrath D.E."/>
            <person name="Sieber C.M."/>
            <person name="Emerson J.B."/>
            <person name="Anantharaman K."/>
            <person name="Thomas B.C."/>
            <person name="Malmstrom R."/>
            <person name="Stieglmeier M."/>
            <person name="Klingl A."/>
            <person name="Woyke T."/>
            <person name="Ryan C.M."/>
            <person name="Banfield J.F."/>
        </authorList>
    </citation>
    <scope>NUCLEOTIDE SEQUENCE [LARGE SCALE GENOMIC DNA]</scope>
    <source>
        <strain evidence="2">CG10_big_fil_rev_8_21_14_0_10_45_14</strain>
    </source>
</reference>
<dbReference type="InterPro" id="IPR023346">
    <property type="entry name" value="Lysozyme-like_dom_sf"/>
</dbReference>
<accession>A0A2H0RI22</accession>
<proteinExistence type="predicted"/>
<dbReference type="AlphaFoldDB" id="A0A2H0RI22"/>